<evidence type="ECO:0000313" key="3">
    <source>
        <dbReference type="Proteomes" id="UP000749559"/>
    </source>
</evidence>
<keyword evidence="3" id="KW-1185">Reference proteome</keyword>
<feature type="non-terminal residue" evidence="2">
    <location>
        <position position="1"/>
    </location>
</feature>
<feature type="region of interest" description="Disordered" evidence="1">
    <location>
        <begin position="1"/>
        <end position="23"/>
    </location>
</feature>
<dbReference type="EMBL" id="CAIIXF020000001">
    <property type="protein sequence ID" value="CAH1773522.1"/>
    <property type="molecule type" value="Genomic_DNA"/>
</dbReference>
<name>A0A8S4MZ73_OWEFU</name>
<accession>A0A8S4MZ73</accession>
<dbReference type="AlphaFoldDB" id="A0A8S4MZ73"/>
<organism evidence="2 3">
    <name type="scientific">Owenia fusiformis</name>
    <name type="common">Polychaete worm</name>
    <dbReference type="NCBI Taxonomy" id="6347"/>
    <lineage>
        <taxon>Eukaryota</taxon>
        <taxon>Metazoa</taxon>
        <taxon>Spiralia</taxon>
        <taxon>Lophotrochozoa</taxon>
        <taxon>Annelida</taxon>
        <taxon>Polychaeta</taxon>
        <taxon>Sedentaria</taxon>
        <taxon>Canalipalpata</taxon>
        <taxon>Sabellida</taxon>
        <taxon>Oweniida</taxon>
        <taxon>Oweniidae</taxon>
        <taxon>Owenia</taxon>
    </lineage>
</organism>
<comment type="caution">
    <text evidence="2">The sequence shown here is derived from an EMBL/GenBank/DDBJ whole genome shotgun (WGS) entry which is preliminary data.</text>
</comment>
<sequence length="123" mass="14505">MREKVSEPFLQRSIHPQMQRSDRELNCAIRPRIRQRNVATQDTDQRFGRIHYETIIAPKGQALNTERGYSDMGRDNDNTKHFGESGRHATSSIRKLSRTRSPRRHSRKSTPIEVQDENHKWIL</sequence>
<dbReference type="Proteomes" id="UP000749559">
    <property type="component" value="Unassembled WGS sequence"/>
</dbReference>
<proteinExistence type="predicted"/>
<protein>
    <submittedName>
        <fullName evidence="2">Uncharacterized protein</fullName>
    </submittedName>
</protein>
<feature type="region of interest" description="Disordered" evidence="1">
    <location>
        <begin position="63"/>
        <end position="123"/>
    </location>
</feature>
<evidence type="ECO:0000313" key="2">
    <source>
        <dbReference type="EMBL" id="CAH1773522.1"/>
    </source>
</evidence>
<feature type="compositionally biased region" description="Basic residues" evidence="1">
    <location>
        <begin position="95"/>
        <end position="108"/>
    </location>
</feature>
<reference evidence="2" key="1">
    <citation type="submission" date="2022-03" db="EMBL/GenBank/DDBJ databases">
        <authorList>
            <person name="Martin C."/>
        </authorList>
    </citation>
    <scope>NUCLEOTIDE SEQUENCE</scope>
</reference>
<evidence type="ECO:0000256" key="1">
    <source>
        <dbReference type="SAM" id="MobiDB-lite"/>
    </source>
</evidence>
<feature type="compositionally biased region" description="Basic and acidic residues" evidence="1">
    <location>
        <begin position="68"/>
        <end position="87"/>
    </location>
</feature>
<gene>
    <name evidence="2" type="ORF">OFUS_LOCUS1109</name>
</gene>